<reference evidence="6 7" key="1">
    <citation type="submission" date="2019-10" db="EMBL/GenBank/DDBJ databases">
        <title>Streptomyces sp. strain GY16 isolated from leaves of Broussonetia papyrifera.</title>
        <authorList>
            <person name="Mo P."/>
        </authorList>
    </citation>
    <scope>NUCLEOTIDE SEQUENCE [LARGE SCALE GENOMIC DNA]</scope>
    <source>
        <strain evidence="6 7">GY16</strain>
    </source>
</reference>
<keyword evidence="2" id="KW-0547">Nucleotide-binding</keyword>
<proteinExistence type="inferred from homology"/>
<dbReference type="GO" id="GO:0005524">
    <property type="term" value="F:ATP binding"/>
    <property type="evidence" value="ECO:0007669"/>
    <property type="project" value="UniProtKB-KW"/>
</dbReference>
<comment type="similarity">
    <text evidence="1">Belongs to the CbxX/CfxQ family.</text>
</comment>
<accession>A0A5P8KCB3</accession>
<evidence type="ECO:0000256" key="1">
    <source>
        <dbReference type="ARBA" id="ARBA00010378"/>
    </source>
</evidence>
<dbReference type="InterPro" id="IPR003593">
    <property type="entry name" value="AAA+_ATPase"/>
</dbReference>
<evidence type="ECO:0000259" key="5">
    <source>
        <dbReference type="SMART" id="SM00382"/>
    </source>
</evidence>
<keyword evidence="7" id="KW-1185">Reference proteome</keyword>
<dbReference type="FunFam" id="3.40.50.300:FF:000216">
    <property type="entry name" value="Type VII secretion ATPase EccA"/>
    <property type="match status" value="1"/>
</dbReference>
<dbReference type="AlphaFoldDB" id="A0A5P8KCB3"/>
<evidence type="ECO:0000256" key="3">
    <source>
        <dbReference type="ARBA" id="ARBA00022840"/>
    </source>
</evidence>
<dbReference type="SUPFAM" id="SSF52540">
    <property type="entry name" value="P-loop containing nucleoside triphosphate hydrolases"/>
    <property type="match status" value="1"/>
</dbReference>
<dbReference type="InterPro" id="IPR027417">
    <property type="entry name" value="P-loop_NTPase"/>
</dbReference>
<dbReference type="InterPro" id="IPR011050">
    <property type="entry name" value="Pectin_lyase_fold/virulence"/>
</dbReference>
<dbReference type="Pfam" id="PF00004">
    <property type="entry name" value="AAA"/>
    <property type="match status" value="1"/>
</dbReference>
<dbReference type="Gene3D" id="1.10.8.60">
    <property type="match status" value="1"/>
</dbReference>
<feature type="region of interest" description="Disordered" evidence="4">
    <location>
        <begin position="595"/>
        <end position="627"/>
    </location>
</feature>
<dbReference type="EMBL" id="CP045096">
    <property type="protein sequence ID" value="QFR00782.1"/>
    <property type="molecule type" value="Genomic_DNA"/>
</dbReference>
<dbReference type="InterPro" id="IPR012334">
    <property type="entry name" value="Pectin_lyas_fold"/>
</dbReference>
<name>A0A5P8KCB3_9ACTN</name>
<evidence type="ECO:0000313" key="7">
    <source>
        <dbReference type="Proteomes" id="UP000327294"/>
    </source>
</evidence>
<dbReference type="RefSeq" id="WP_152172112.1">
    <property type="nucleotide sequence ID" value="NZ_CP045096.1"/>
</dbReference>
<dbReference type="SMART" id="SM00382">
    <property type="entry name" value="AAA"/>
    <property type="match status" value="1"/>
</dbReference>
<feature type="domain" description="AAA+ ATPase" evidence="5">
    <location>
        <begin position="674"/>
        <end position="813"/>
    </location>
</feature>
<keyword evidence="3" id="KW-0067">ATP-binding</keyword>
<dbReference type="InterPro" id="IPR041627">
    <property type="entry name" value="AAA_lid_6"/>
</dbReference>
<evidence type="ECO:0000256" key="2">
    <source>
        <dbReference type="ARBA" id="ARBA00022741"/>
    </source>
</evidence>
<evidence type="ECO:0000256" key="4">
    <source>
        <dbReference type="SAM" id="MobiDB-lite"/>
    </source>
</evidence>
<dbReference type="Pfam" id="PF13229">
    <property type="entry name" value="Beta_helix"/>
    <property type="match status" value="3"/>
</dbReference>
<dbReference type="InterPro" id="IPR006626">
    <property type="entry name" value="PbH1"/>
</dbReference>
<dbReference type="Proteomes" id="UP000327294">
    <property type="component" value="Chromosome"/>
</dbReference>
<dbReference type="SUPFAM" id="SSF51126">
    <property type="entry name" value="Pectin lyase-like"/>
    <property type="match status" value="3"/>
</dbReference>
<dbReference type="InterPro" id="IPR050773">
    <property type="entry name" value="CbxX/CfxQ_RuBisCO_ESX"/>
</dbReference>
<dbReference type="PANTHER" id="PTHR43392:SF2">
    <property type="entry name" value="AAA-TYPE ATPASE FAMILY PROTEIN _ ANKYRIN REPEAT FAMILY PROTEIN"/>
    <property type="match status" value="1"/>
</dbReference>
<dbReference type="InterPro" id="IPR000641">
    <property type="entry name" value="CbxX/CfxQ"/>
</dbReference>
<dbReference type="Pfam" id="PF17866">
    <property type="entry name" value="AAA_lid_6"/>
    <property type="match status" value="1"/>
</dbReference>
<gene>
    <name evidence="6" type="ORF">F9278_36520</name>
</gene>
<dbReference type="Gene3D" id="3.40.50.300">
    <property type="entry name" value="P-loop containing nucleotide triphosphate hydrolases"/>
    <property type="match status" value="1"/>
</dbReference>
<evidence type="ECO:0000313" key="6">
    <source>
        <dbReference type="EMBL" id="QFR00782.1"/>
    </source>
</evidence>
<dbReference type="InterPro" id="IPR003959">
    <property type="entry name" value="ATPase_AAA_core"/>
</dbReference>
<dbReference type="PRINTS" id="PR00819">
    <property type="entry name" value="CBXCFQXSUPER"/>
</dbReference>
<dbReference type="GO" id="GO:0016887">
    <property type="term" value="F:ATP hydrolysis activity"/>
    <property type="evidence" value="ECO:0007669"/>
    <property type="project" value="InterPro"/>
</dbReference>
<dbReference type="KEGG" id="sphv:F9278_36520"/>
<sequence>MTPTATVHRVAPKGRGTHRTIASAVHAARDGDEIRIAPGEYVEQLLLDRAVRLLPEDGPAHAVRLLAASPGRPVLEVTAPGVRVEGLVLTGQDPALPAALVAAGALELVGCEISGGRVEAGGDASLTLTDCRVSGTELAAVHLNTTGPARLTRVVVEDVEGTGVVVGARAVAEAAELTVRRVTGSGVRVRGAARAVLRECRISGPGRSGLLVEDEAAVAALDCRVTETGAEGVRVLGSSARPEDPEGRAGRESGHGGVLLTRCEILRTGTDGVAVSGTGDVLLRDCRLRDGSGPGVSADGESRVELVDCHVDRAHGSGLVARGTARLTAEGTSVTGSRANGLLAGDRSEVRMAAGDMTDCSFSAVHACDDSRVTLTACRIASTAEHGIRATDRAGLTVEGGRVTDCGLSGVRIDSAAEARMRGLSVVRGRAGITTESTGTVVLEECDVTDAERAGISCGTGTTPVLRDCRISGSGTAGLVIGERATPSVEGCTVRDAAGSGVVVGPGAEPRVRSVTVARTGKNSLFVGERARGTFEDCVFAGAGSDGTAFPALHVAAGGAPVLRGCLVRDTEEDVALEKGARPVFDDCLSRDVRNPSLPTGADQSLAASGSPGADPGSTARETEAPPEDTIEDLLAELDGLAGLDRVKQDVSSLVKLMRMVRRREEMGLAPPPLSRHLVFTGNPGTGKTTVARLYGRILAAVGLLERGHLVEADRSALVGEYVGHTGPKTSRVFQQARGGVLFIDEAYSLTQYTGSNDFGQEAIATLLKLMEDHRDDVVVIVAGYLKEMEVFVRSNPGLASRFNRTLLFEDYGSAELVSIVEHQAAQHQYELAPDARESLTARFDAMPRDRGFGNGRTARQLFQAMTERQAYRIAELPDATESDVMTLRPEDIPQTP</sequence>
<dbReference type="PANTHER" id="PTHR43392">
    <property type="entry name" value="AAA-TYPE ATPASE FAMILY PROTEIN / ANKYRIN REPEAT FAMILY PROTEIN"/>
    <property type="match status" value="1"/>
</dbReference>
<dbReference type="InterPro" id="IPR039448">
    <property type="entry name" value="Beta_helix"/>
</dbReference>
<dbReference type="SMART" id="SM00710">
    <property type="entry name" value="PbH1"/>
    <property type="match status" value="13"/>
</dbReference>
<organism evidence="6 7">
    <name type="scientific">Streptomyces phaeolivaceus</name>
    <dbReference type="NCBI Taxonomy" id="2653200"/>
    <lineage>
        <taxon>Bacteria</taxon>
        <taxon>Bacillati</taxon>
        <taxon>Actinomycetota</taxon>
        <taxon>Actinomycetes</taxon>
        <taxon>Kitasatosporales</taxon>
        <taxon>Streptomycetaceae</taxon>
        <taxon>Streptomyces</taxon>
    </lineage>
</organism>
<dbReference type="CDD" id="cd00009">
    <property type="entry name" value="AAA"/>
    <property type="match status" value="1"/>
</dbReference>
<protein>
    <submittedName>
        <fullName evidence="6">AAA family ATPase</fullName>
    </submittedName>
</protein>
<dbReference type="Gene3D" id="2.160.20.10">
    <property type="entry name" value="Single-stranded right-handed beta-helix, Pectin lyase-like"/>
    <property type="match status" value="4"/>
</dbReference>